<feature type="domain" description="Secretion system C-terminal sorting" evidence="3">
    <location>
        <begin position="1104"/>
        <end position="1174"/>
    </location>
</feature>
<sequence length="1176" mass="120226">MKKTLFFLMLLCSVFTTSAQTITWTGSGSNTNWDTAANWSPATVPTAANDVIIPTGKAVVINVAGVTKSIVVQGNASVTIVGGLSFLNASSFAANAVTNWTSGTISGGGTLTNAGTLNLTSGTSKVISQVTTINNTGTINIKDGGYFYLNNGTINNQVAGIVDLMSDNGNITWSGGGSHLLNNLGTIKRSTTSGTVVIEAELHNSGTIDVTTGILYFNNSAIVMTGGIYNVAMGATLNLALTVTCSGTLTGMANGSLNWLGNMTVPTTATFNFTGTTGLIWGSGVLNGGGTVTNNSPIALNFSTSKSITGGTTLNNTSTISLNDGGSFYISNGIVNNQALGIIDIKSDNANITWSGSILHTLNNSGTIRKTTTTGSAMIEATLKNTGTISVTNGTLIFNDPNISLTGGTYNVAAGTTLQWQNVLTCAGTLTGAINGNLNLAGTVLFPAAVVFNFTGTPGINWSGGIFSGPGSLGISSKLNLTSGASKVLNSGLTLNNSNIINILDGGYLYLNDAVVNNLAGGTIDMKSDGGEITWSGGGSHLLNNAGTIIKSTTAGSTQIEASLKNTGTISVTAGTLIFNDANITLTGGIYNVAATTALLWQNTITCTGTLTGAVNGNLNLTGIVSIPVAAIFNFTGTPGINWSSGTITGPGTLGIHSTLNLTSSVSKVINNTLTLNNTSLINILDGGYFYINNAIVNNTASGIIDMKSDGGEITWSGSVLHTLNNAGLIKKTTTSGSTQIEASLKNTGTIVVNSGTLILNDPNTELTGGIYNVSASAVLQWVNTVSCSGILTGALNGVLDLSGTTTVTTSATFNFTGTAGIQWKAGTINGGGTLNNNSLLNLSSGTSKVANGGTTINNSALMNMQDGGALYVNDGILNNLASGVIDIRSDNIYITWSGGGSHILNNFGLVKKSTTNGSAAIELTVVNSGTVDAQSGTLVFYSGVTFTNNVDGIVKGTGTIVPPPGTNFINNGTFAPGGTPGTLTINGDFKSSPSAILAVDLDGLAPGTGYDVLAIQGNATTNGNVSVVLGFAANINDQFTIATTTGTLTFGMAPTTTAAYNGMNYTFDVVNVGNNKVVLKVVQKTVLATKDPTAKAQKIVLSPNPAKDHIVLRNDSGWNLTQAVIFDLNGRIISTIDLKNSNEDFEIRLDDCASGTYLMKIISPEGTAVKRFIRQ</sequence>
<dbReference type="OrthoDB" id="9805017at2"/>
<dbReference type="SUPFAM" id="SSF51126">
    <property type="entry name" value="Pectin lyase-like"/>
    <property type="match status" value="1"/>
</dbReference>
<dbReference type="InterPro" id="IPR026444">
    <property type="entry name" value="Secre_tail"/>
</dbReference>
<dbReference type="Proteomes" id="UP000199580">
    <property type="component" value="Unassembled WGS sequence"/>
</dbReference>
<accession>A0A1G9CDP9</accession>
<evidence type="ECO:0000256" key="2">
    <source>
        <dbReference type="SAM" id="SignalP"/>
    </source>
</evidence>
<dbReference type="AlphaFoldDB" id="A0A1G9CDP9"/>
<keyword evidence="5" id="KW-1185">Reference proteome</keyword>
<dbReference type="InterPro" id="IPR011050">
    <property type="entry name" value="Pectin_lyase_fold/virulence"/>
</dbReference>
<dbReference type="STRING" id="1128970.SAMN04487935_3487"/>
<protein>
    <submittedName>
        <fullName evidence="4">Por secretion system C-terminal sorting domain-containing protein</fullName>
    </submittedName>
</protein>
<dbReference type="RefSeq" id="WP_091398552.1">
    <property type="nucleotide sequence ID" value="NZ_BKAI01000010.1"/>
</dbReference>
<dbReference type="NCBIfam" id="TIGR04183">
    <property type="entry name" value="Por_Secre_tail"/>
    <property type="match status" value="1"/>
</dbReference>
<keyword evidence="1 2" id="KW-0732">Signal</keyword>
<gene>
    <name evidence="4" type="ORF">SAMN04487935_3487</name>
</gene>
<feature type="chain" id="PRO_5011787383" evidence="2">
    <location>
        <begin position="20"/>
        <end position="1176"/>
    </location>
</feature>
<evidence type="ECO:0000313" key="4">
    <source>
        <dbReference type="EMBL" id="SDK49772.1"/>
    </source>
</evidence>
<dbReference type="Pfam" id="PF18962">
    <property type="entry name" value="Por_Secre_tail"/>
    <property type="match status" value="1"/>
</dbReference>
<name>A0A1G9CDP9_9FLAO</name>
<proteinExistence type="predicted"/>
<feature type="signal peptide" evidence="2">
    <location>
        <begin position="1"/>
        <end position="19"/>
    </location>
</feature>
<evidence type="ECO:0000256" key="1">
    <source>
        <dbReference type="ARBA" id="ARBA00022729"/>
    </source>
</evidence>
<evidence type="ECO:0000259" key="3">
    <source>
        <dbReference type="Pfam" id="PF18962"/>
    </source>
</evidence>
<reference evidence="4 5" key="1">
    <citation type="submission" date="2016-10" db="EMBL/GenBank/DDBJ databases">
        <authorList>
            <person name="de Groot N.N."/>
        </authorList>
    </citation>
    <scope>NUCLEOTIDE SEQUENCE [LARGE SCALE GENOMIC DNA]</scope>
    <source>
        <strain evidence="4 5">CGMCC 1.10076</strain>
    </source>
</reference>
<dbReference type="EMBL" id="FNEZ01000007">
    <property type="protein sequence ID" value="SDK49772.1"/>
    <property type="molecule type" value="Genomic_DNA"/>
</dbReference>
<organism evidence="4 5">
    <name type="scientific">Flavobacterium noncentrifugens</name>
    <dbReference type="NCBI Taxonomy" id="1128970"/>
    <lineage>
        <taxon>Bacteria</taxon>
        <taxon>Pseudomonadati</taxon>
        <taxon>Bacteroidota</taxon>
        <taxon>Flavobacteriia</taxon>
        <taxon>Flavobacteriales</taxon>
        <taxon>Flavobacteriaceae</taxon>
        <taxon>Flavobacterium</taxon>
    </lineage>
</organism>
<evidence type="ECO:0000313" key="5">
    <source>
        <dbReference type="Proteomes" id="UP000199580"/>
    </source>
</evidence>